<evidence type="ECO:0000313" key="1">
    <source>
        <dbReference type="EMBL" id="TKR75952.1"/>
    </source>
</evidence>
<dbReference type="Proteomes" id="UP000298663">
    <property type="component" value="Unassembled WGS sequence"/>
</dbReference>
<organism evidence="1 2">
    <name type="scientific">Steinernema carpocapsae</name>
    <name type="common">Entomopathogenic nematode</name>
    <dbReference type="NCBI Taxonomy" id="34508"/>
    <lineage>
        <taxon>Eukaryota</taxon>
        <taxon>Metazoa</taxon>
        <taxon>Ecdysozoa</taxon>
        <taxon>Nematoda</taxon>
        <taxon>Chromadorea</taxon>
        <taxon>Rhabditida</taxon>
        <taxon>Tylenchina</taxon>
        <taxon>Panagrolaimomorpha</taxon>
        <taxon>Strongyloidoidea</taxon>
        <taxon>Steinernematidae</taxon>
        <taxon>Steinernema</taxon>
    </lineage>
</organism>
<proteinExistence type="predicted"/>
<accession>A0A4U5N1M1</accession>
<comment type="caution">
    <text evidence="1">The sequence shown here is derived from an EMBL/GenBank/DDBJ whole genome shotgun (WGS) entry which is preliminary data.</text>
</comment>
<keyword evidence="2" id="KW-1185">Reference proteome</keyword>
<evidence type="ECO:0000313" key="2">
    <source>
        <dbReference type="Proteomes" id="UP000298663"/>
    </source>
</evidence>
<gene>
    <name evidence="1" type="ORF">L596_017170</name>
</gene>
<sequence length="87" mass="9832">MSQIQHAEPVPCSREVARLLCPDNFQVTGDKICAYDRTTKILLSYDFHKRKGSNAQPSVLKKVVWAIWLVNSTSDAIAQLISIIFKQ</sequence>
<dbReference type="AlphaFoldDB" id="A0A4U5N1M1"/>
<reference evidence="1 2" key="1">
    <citation type="journal article" date="2015" name="Genome Biol.">
        <title>Comparative genomics of Steinernema reveals deeply conserved gene regulatory networks.</title>
        <authorList>
            <person name="Dillman A.R."/>
            <person name="Macchietto M."/>
            <person name="Porter C.F."/>
            <person name="Rogers A."/>
            <person name="Williams B."/>
            <person name="Antoshechkin I."/>
            <person name="Lee M.M."/>
            <person name="Goodwin Z."/>
            <person name="Lu X."/>
            <person name="Lewis E.E."/>
            <person name="Goodrich-Blair H."/>
            <person name="Stock S.P."/>
            <person name="Adams B.J."/>
            <person name="Sternberg P.W."/>
            <person name="Mortazavi A."/>
        </authorList>
    </citation>
    <scope>NUCLEOTIDE SEQUENCE [LARGE SCALE GENOMIC DNA]</scope>
    <source>
        <strain evidence="1 2">ALL</strain>
    </source>
</reference>
<reference evidence="1 2" key="2">
    <citation type="journal article" date="2019" name="G3 (Bethesda)">
        <title>Hybrid Assembly of the Genome of the Entomopathogenic Nematode Steinernema carpocapsae Identifies the X-Chromosome.</title>
        <authorList>
            <person name="Serra L."/>
            <person name="Macchietto M."/>
            <person name="Macias-Munoz A."/>
            <person name="McGill C.J."/>
            <person name="Rodriguez I.M."/>
            <person name="Rodriguez B."/>
            <person name="Murad R."/>
            <person name="Mortazavi A."/>
        </authorList>
    </citation>
    <scope>NUCLEOTIDE SEQUENCE [LARGE SCALE GENOMIC DNA]</scope>
    <source>
        <strain evidence="1 2">ALL</strain>
    </source>
</reference>
<name>A0A4U5N1M1_STECR</name>
<dbReference type="EMBL" id="AZBU02000005">
    <property type="protein sequence ID" value="TKR75952.1"/>
    <property type="molecule type" value="Genomic_DNA"/>
</dbReference>
<protein>
    <submittedName>
        <fullName evidence="1">Uncharacterized protein</fullName>
    </submittedName>
</protein>